<dbReference type="AlphaFoldDB" id="A0A375CT23"/>
<gene>
    <name evidence="2" type="ORF">CBM2636_20846</name>
</gene>
<accession>A0A375CT23</accession>
<evidence type="ECO:0000313" key="3">
    <source>
        <dbReference type="Proteomes" id="UP000254259"/>
    </source>
</evidence>
<organism evidence="2 3">
    <name type="scientific">Cupriavidus taiwanensis</name>
    <dbReference type="NCBI Taxonomy" id="164546"/>
    <lineage>
        <taxon>Bacteria</taxon>
        <taxon>Pseudomonadati</taxon>
        <taxon>Pseudomonadota</taxon>
        <taxon>Betaproteobacteria</taxon>
        <taxon>Burkholderiales</taxon>
        <taxon>Burkholderiaceae</taxon>
        <taxon>Cupriavidus</taxon>
    </lineage>
</organism>
<feature type="compositionally biased region" description="Pro residues" evidence="1">
    <location>
        <begin position="45"/>
        <end position="58"/>
    </location>
</feature>
<protein>
    <submittedName>
        <fullName evidence="2">Uncharacterized protein</fullName>
    </submittedName>
</protein>
<evidence type="ECO:0000313" key="2">
    <source>
        <dbReference type="EMBL" id="SPD66312.1"/>
    </source>
</evidence>
<dbReference type="EMBL" id="LT984813">
    <property type="protein sequence ID" value="SPD66312.1"/>
    <property type="molecule type" value="Genomic_DNA"/>
</dbReference>
<evidence type="ECO:0000256" key="1">
    <source>
        <dbReference type="SAM" id="MobiDB-lite"/>
    </source>
</evidence>
<dbReference type="Proteomes" id="UP000254259">
    <property type="component" value="Chromosome CBM2636"/>
</dbReference>
<proteinExistence type="predicted"/>
<name>A0A375CT23_9BURK</name>
<sequence length="58" mass="5990">MLAAAGACLSLREREYPETATLGTSLTARPAMARGSPDNNKAPSAPIPLPRPAWTPGS</sequence>
<reference evidence="2 3" key="1">
    <citation type="submission" date="2018-01" db="EMBL/GenBank/DDBJ databases">
        <authorList>
            <person name="Clerissi C."/>
        </authorList>
    </citation>
    <scope>NUCLEOTIDE SEQUENCE [LARGE SCALE GENOMIC DNA]</scope>
    <source>
        <strain evidence="2">Cupriavidus taiwanensis SWF 66322</strain>
    </source>
</reference>
<feature type="region of interest" description="Disordered" evidence="1">
    <location>
        <begin position="20"/>
        <end position="58"/>
    </location>
</feature>